<accession>A0A512JBY2</accession>
<feature type="chain" id="PRO_5021806763" description="DUF4148 domain-containing protein" evidence="2">
    <location>
        <begin position="27"/>
        <end position="202"/>
    </location>
</feature>
<protein>
    <recommendedName>
        <fullName evidence="7">DUF4148 domain-containing protein</fullName>
    </recommendedName>
</protein>
<organism evidence="3 5">
    <name type="scientific">Methylobacterium oxalidis</name>
    <dbReference type="NCBI Taxonomy" id="944322"/>
    <lineage>
        <taxon>Bacteria</taxon>
        <taxon>Pseudomonadati</taxon>
        <taxon>Pseudomonadota</taxon>
        <taxon>Alphaproteobacteria</taxon>
        <taxon>Hyphomicrobiales</taxon>
        <taxon>Methylobacteriaceae</taxon>
        <taxon>Methylobacterium</taxon>
    </lineage>
</organism>
<evidence type="ECO:0000313" key="4">
    <source>
        <dbReference type="EMBL" id="GLS67271.1"/>
    </source>
</evidence>
<evidence type="ECO:0008006" key="7">
    <source>
        <dbReference type="Google" id="ProtNLM"/>
    </source>
</evidence>
<reference evidence="3 5" key="3">
    <citation type="submission" date="2019-07" db="EMBL/GenBank/DDBJ databases">
        <title>Whole genome shotgun sequence of Methylobacterium oxalidis NBRC 107715.</title>
        <authorList>
            <person name="Hosoyama A."/>
            <person name="Uohara A."/>
            <person name="Ohji S."/>
            <person name="Ichikawa N."/>
        </authorList>
    </citation>
    <scope>NUCLEOTIDE SEQUENCE [LARGE SCALE GENOMIC DNA]</scope>
    <source>
        <strain evidence="3 5">NBRC 107715</strain>
    </source>
</reference>
<evidence type="ECO:0000313" key="6">
    <source>
        <dbReference type="Proteomes" id="UP001156856"/>
    </source>
</evidence>
<proteinExistence type="predicted"/>
<dbReference type="Proteomes" id="UP000321960">
    <property type="component" value="Unassembled WGS sequence"/>
</dbReference>
<keyword evidence="6" id="KW-1185">Reference proteome</keyword>
<evidence type="ECO:0000313" key="3">
    <source>
        <dbReference type="EMBL" id="GEP07456.1"/>
    </source>
</evidence>
<feature type="signal peptide" evidence="2">
    <location>
        <begin position="1"/>
        <end position="26"/>
    </location>
</feature>
<keyword evidence="2" id="KW-0732">Signal</keyword>
<feature type="compositionally biased region" description="Low complexity" evidence="1">
    <location>
        <begin position="45"/>
        <end position="65"/>
    </location>
</feature>
<dbReference type="Proteomes" id="UP001156856">
    <property type="component" value="Unassembled WGS sequence"/>
</dbReference>
<reference evidence="6" key="2">
    <citation type="journal article" date="2019" name="Int. J. Syst. Evol. Microbiol.">
        <title>The Global Catalogue of Microorganisms (GCM) 10K type strain sequencing project: providing services to taxonomists for standard genome sequencing and annotation.</title>
        <authorList>
            <consortium name="The Broad Institute Genomics Platform"/>
            <consortium name="The Broad Institute Genome Sequencing Center for Infectious Disease"/>
            <person name="Wu L."/>
            <person name="Ma J."/>
        </authorList>
    </citation>
    <scope>NUCLEOTIDE SEQUENCE [LARGE SCALE GENOMIC DNA]</scope>
    <source>
        <strain evidence="6">NBRC 107715</strain>
    </source>
</reference>
<evidence type="ECO:0000256" key="2">
    <source>
        <dbReference type="SAM" id="SignalP"/>
    </source>
</evidence>
<dbReference type="RefSeq" id="WP_147028905.1">
    <property type="nucleotide sequence ID" value="NZ_BJZU01000155.1"/>
</dbReference>
<dbReference type="EMBL" id="BSPK01000111">
    <property type="protein sequence ID" value="GLS67271.1"/>
    <property type="molecule type" value="Genomic_DNA"/>
</dbReference>
<dbReference type="OrthoDB" id="8005958at2"/>
<comment type="caution">
    <text evidence="3">The sequence shown here is derived from an EMBL/GenBank/DDBJ whole genome shotgun (WGS) entry which is preliminary data.</text>
</comment>
<feature type="region of interest" description="Disordered" evidence="1">
    <location>
        <begin position="27"/>
        <end position="98"/>
    </location>
</feature>
<reference evidence="4" key="1">
    <citation type="journal article" date="2014" name="Int. J. Syst. Evol. Microbiol.">
        <title>Complete genome of a new Firmicutes species belonging to the dominant human colonic microbiota ('Ruminococcus bicirculans') reveals two chromosomes and a selective capacity to utilize plant glucans.</title>
        <authorList>
            <consortium name="NISC Comparative Sequencing Program"/>
            <person name="Wegmann U."/>
            <person name="Louis P."/>
            <person name="Goesmann A."/>
            <person name="Henrissat B."/>
            <person name="Duncan S.H."/>
            <person name="Flint H.J."/>
        </authorList>
    </citation>
    <scope>NUCLEOTIDE SEQUENCE</scope>
    <source>
        <strain evidence="4">NBRC 107715</strain>
    </source>
</reference>
<dbReference type="EMBL" id="BJZU01000155">
    <property type="protein sequence ID" value="GEP07456.1"/>
    <property type="molecule type" value="Genomic_DNA"/>
</dbReference>
<reference evidence="4" key="4">
    <citation type="submission" date="2023-01" db="EMBL/GenBank/DDBJ databases">
        <title>Draft genome sequence of Methylobacterium oxalidis strain NBRC 107715.</title>
        <authorList>
            <person name="Sun Q."/>
            <person name="Mori K."/>
        </authorList>
    </citation>
    <scope>NUCLEOTIDE SEQUENCE</scope>
    <source>
        <strain evidence="4">NBRC 107715</strain>
    </source>
</reference>
<evidence type="ECO:0000256" key="1">
    <source>
        <dbReference type="SAM" id="MobiDB-lite"/>
    </source>
</evidence>
<gene>
    <name evidence="4" type="ORF">GCM10007888_56540</name>
    <name evidence="3" type="ORF">MOX02_54940</name>
</gene>
<dbReference type="AlphaFoldDB" id="A0A512JBY2"/>
<sequence length="202" mass="21523">MPCGVRSSLAGILLLGLAAGVLPVRAQDAAAPSQRPWTDPPVRGSAAASASAPKAEAPAKASAKAVTAVRESGAAESPPARSVGGRKAVRVAAPARRPVRTVRAPERARVAVRTAHRQPHAPLRSVRVIRSVPYAATPVRYPYTMQGAVPAGYGYTASDERLRRIREAQAAGYIVLRQRSVVFPDGRSLRTYRPYEVEDDEE</sequence>
<evidence type="ECO:0000313" key="5">
    <source>
        <dbReference type="Proteomes" id="UP000321960"/>
    </source>
</evidence>
<name>A0A512JBY2_9HYPH</name>